<dbReference type="EC" id="2.5.1.18" evidence="3"/>
<dbReference type="SFLD" id="SFLDG00358">
    <property type="entry name" value="Main_(cytGST)"/>
    <property type="match status" value="1"/>
</dbReference>
<evidence type="ECO:0000313" key="4">
    <source>
        <dbReference type="Proteomes" id="UP000191987"/>
    </source>
</evidence>
<keyword evidence="3" id="KW-0808">Transferase</keyword>
<dbReference type="SFLD" id="SFLDS00019">
    <property type="entry name" value="Glutathione_Transferase_(cytos"/>
    <property type="match status" value="1"/>
</dbReference>
<dbReference type="Pfam" id="PF02798">
    <property type="entry name" value="GST_N"/>
    <property type="match status" value="1"/>
</dbReference>
<dbReference type="PANTHER" id="PTHR44051:SF2">
    <property type="entry name" value="HYPOTHETICAL GLUTATHIONE S-TRANSFERASE LIKE PROTEIN"/>
    <property type="match status" value="1"/>
</dbReference>
<feature type="domain" description="GST N-terminal" evidence="1">
    <location>
        <begin position="27"/>
        <end position="108"/>
    </location>
</feature>
<reference evidence="3 4" key="1">
    <citation type="submission" date="2016-01" db="EMBL/GenBank/DDBJ databases">
        <authorList>
            <person name="Oliw E.H."/>
        </authorList>
    </citation>
    <scope>NUCLEOTIDE SEQUENCE [LARGE SCALE GENOMIC DNA]</scope>
    <source>
        <strain evidence="3 4">Zutra 3-1</strain>
    </source>
</reference>
<dbReference type="AlphaFoldDB" id="A0A1S7S4G9"/>
<dbReference type="Gene3D" id="1.20.1050.10">
    <property type="match status" value="1"/>
</dbReference>
<dbReference type="InterPro" id="IPR036249">
    <property type="entry name" value="Thioredoxin-like_sf"/>
</dbReference>
<dbReference type="InterPro" id="IPR040079">
    <property type="entry name" value="Glutathione_S-Trfase"/>
</dbReference>
<evidence type="ECO:0000313" key="3">
    <source>
        <dbReference type="EMBL" id="CUX62243.1"/>
    </source>
</evidence>
<organism evidence="3 4">
    <name type="scientific">Agrobacterium deltaense Zutra 3/1</name>
    <dbReference type="NCBI Taxonomy" id="1183427"/>
    <lineage>
        <taxon>Bacteria</taxon>
        <taxon>Pseudomonadati</taxon>
        <taxon>Pseudomonadota</taxon>
        <taxon>Alphaproteobacteria</taxon>
        <taxon>Hyphomicrobiales</taxon>
        <taxon>Rhizobiaceae</taxon>
        <taxon>Rhizobium/Agrobacterium group</taxon>
        <taxon>Agrobacterium</taxon>
    </lineage>
</organism>
<dbReference type="PROSITE" id="PS50404">
    <property type="entry name" value="GST_NTER"/>
    <property type="match status" value="1"/>
</dbReference>
<sequence length="231" mass="25248">MELYYEKMDAATFLPSPDDGVRISREPAMKLYHFPLSGHAHRARLFLSLLNVKAEIVDVDLAHGEHKTPEFLKLNPFGQVPVLEDGDVVVNDSNAILVYVATKFGRKDWLPDDLASTAKIQKWLSVAAGEIAYGPCAARLVTVFGADFRAEEVIARAHRVLALINAELDDHPFMTGETPTIADVALYSYIAGAPEGNVDLAAHPHVLQWLARIEALPGFVPFPKTPVGLAA</sequence>
<dbReference type="SUPFAM" id="SSF47616">
    <property type="entry name" value="GST C-terminal domain-like"/>
    <property type="match status" value="1"/>
</dbReference>
<evidence type="ECO:0000259" key="2">
    <source>
        <dbReference type="PROSITE" id="PS50405"/>
    </source>
</evidence>
<dbReference type="Gene3D" id="3.40.30.10">
    <property type="entry name" value="Glutaredoxin"/>
    <property type="match status" value="1"/>
</dbReference>
<dbReference type="SUPFAM" id="SSF52833">
    <property type="entry name" value="Thioredoxin-like"/>
    <property type="match status" value="1"/>
</dbReference>
<dbReference type="Proteomes" id="UP000191987">
    <property type="component" value="Unassembled WGS sequence"/>
</dbReference>
<proteinExistence type="predicted"/>
<dbReference type="InterPro" id="IPR036282">
    <property type="entry name" value="Glutathione-S-Trfase_C_sf"/>
</dbReference>
<protein>
    <submittedName>
        <fullName evidence="3">Putative glutathione S-transferase (GstA/gst-like)</fullName>
        <ecNumber evidence="3">2.5.1.18</ecNumber>
    </submittedName>
</protein>
<accession>A0A1S7S4G9</accession>
<dbReference type="Pfam" id="PF13410">
    <property type="entry name" value="GST_C_2"/>
    <property type="match status" value="1"/>
</dbReference>
<name>A0A1S7S4G9_9HYPH</name>
<dbReference type="CDD" id="cd03206">
    <property type="entry name" value="GST_C_7"/>
    <property type="match status" value="1"/>
</dbReference>
<dbReference type="SFLD" id="SFLDG01151">
    <property type="entry name" value="Main.2:_Nu-like"/>
    <property type="match status" value="1"/>
</dbReference>
<dbReference type="EMBL" id="FBWG01000049">
    <property type="protein sequence ID" value="CUX62243.1"/>
    <property type="molecule type" value="Genomic_DNA"/>
</dbReference>
<evidence type="ECO:0000259" key="1">
    <source>
        <dbReference type="PROSITE" id="PS50404"/>
    </source>
</evidence>
<gene>
    <name evidence="3" type="ORF">AGR7C_pAt0193</name>
</gene>
<feature type="domain" description="GST C-terminal" evidence="2">
    <location>
        <begin position="113"/>
        <end position="231"/>
    </location>
</feature>
<dbReference type="InterPro" id="IPR010987">
    <property type="entry name" value="Glutathione-S-Trfase_C-like"/>
</dbReference>
<dbReference type="PROSITE" id="PS50405">
    <property type="entry name" value="GST_CTER"/>
    <property type="match status" value="1"/>
</dbReference>
<dbReference type="PANTHER" id="PTHR44051">
    <property type="entry name" value="GLUTATHIONE S-TRANSFERASE-RELATED"/>
    <property type="match status" value="1"/>
</dbReference>
<dbReference type="GO" id="GO:0004364">
    <property type="term" value="F:glutathione transferase activity"/>
    <property type="evidence" value="ECO:0007669"/>
    <property type="project" value="UniProtKB-EC"/>
</dbReference>
<dbReference type="CDD" id="cd03056">
    <property type="entry name" value="GST_N_4"/>
    <property type="match status" value="1"/>
</dbReference>
<dbReference type="InterPro" id="IPR004045">
    <property type="entry name" value="Glutathione_S-Trfase_N"/>
</dbReference>